<feature type="transmembrane region" description="Helical" evidence="6">
    <location>
        <begin position="32"/>
        <end position="52"/>
    </location>
</feature>
<evidence type="ECO:0000313" key="8">
    <source>
        <dbReference type="EMBL" id="NEE09492.1"/>
    </source>
</evidence>
<name>A0A6G3WVP0_9ACTN</name>
<feature type="compositionally biased region" description="Basic and acidic residues" evidence="5">
    <location>
        <begin position="289"/>
        <end position="304"/>
    </location>
</feature>
<feature type="transmembrane region" description="Helical" evidence="6">
    <location>
        <begin position="73"/>
        <end position="96"/>
    </location>
</feature>
<gene>
    <name evidence="8" type="ORF">G3M58_23915</name>
</gene>
<reference evidence="8" key="1">
    <citation type="submission" date="2020-01" db="EMBL/GenBank/DDBJ databases">
        <title>Insect and environment-associated Actinomycetes.</title>
        <authorList>
            <person name="Currrie C."/>
            <person name="Chevrette M."/>
            <person name="Carlson C."/>
            <person name="Stubbendieck R."/>
            <person name="Wendt-Pienkowski E."/>
        </authorList>
    </citation>
    <scope>NUCLEOTIDE SEQUENCE</scope>
    <source>
        <strain evidence="8">SID7499</strain>
    </source>
</reference>
<evidence type="ECO:0000256" key="4">
    <source>
        <dbReference type="ARBA" id="ARBA00023136"/>
    </source>
</evidence>
<dbReference type="PANTHER" id="PTHR11863">
    <property type="entry name" value="STEROL DESATURASE"/>
    <property type="match status" value="1"/>
</dbReference>
<feature type="region of interest" description="Disordered" evidence="5">
    <location>
        <begin position="280"/>
        <end position="304"/>
    </location>
</feature>
<keyword evidence="2 6" id="KW-0812">Transmembrane</keyword>
<feature type="domain" description="Fatty acid hydroxylase" evidence="7">
    <location>
        <begin position="110"/>
        <end position="243"/>
    </location>
</feature>
<protein>
    <submittedName>
        <fullName evidence="8">Sterol desaturase family protein</fullName>
    </submittedName>
</protein>
<dbReference type="InterPro" id="IPR006694">
    <property type="entry name" value="Fatty_acid_hydroxylase"/>
</dbReference>
<evidence type="ECO:0000256" key="2">
    <source>
        <dbReference type="ARBA" id="ARBA00022692"/>
    </source>
</evidence>
<evidence type="ECO:0000256" key="6">
    <source>
        <dbReference type="SAM" id="Phobius"/>
    </source>
</evidence>
<dbReference type="GO" id="GO:0016491">
    <property type="term" value="F:oxidoreductase activity"/>
    <property type="evidence" value="ECO:0007669"/>
    <property type="project" value="InterPro"/>
</dbReference>
<keyword evidence="4 6" id="KW-0472">Membrane</keyword>
<comment type="subcellular location">
    <subcellularLocation>
        <location evidence="1">Membrane</location>
    </subcellularLocation>
</comment>
<feature type="transmembrane region" description="Helical" evidence="6">
    <location>
        <begin position="7"/>
        <end position="26"/>
    </location>
</feature>
<dbReference type="InterPro" id="IPR050307">
    <property type="entry name" value="Sterol_Desaturase_Related"/>
</dbReference>
<dbReference type="GO" id="GO:0016020">
    <property type="term" value="C:membrane"/>
    <property type="evidence" value="ECO:0007669"/>
    <property type="project" value="UniProtKB-SubCell"/>
</dbReference>
<dbReference type="AlphaFoldDB" id="A0A6G3WVP0"/>
<keyword evidence="3 6" id="KW-1133">Transmembrane helix</keyword>
<sequence>MSNLIRYFYAPFLLVGINGAGIALMAAGAPRWWLLALLAAAVAASFTAEHSVPYRLEWNRPAGDGGRDAAHAVVNESLILVSVTAIPLLASFVTVADVWPHAWPFVVQVIVAVVVADAGITLVHFASHKVGLLWRFHAVHHSVLRFYGFNGLMKHPLHQSVELAAGVAPLLAVGLPVDVAAALALAVAVQLLLQHSNADYRVGPLRHVLSLNEGHRFHHLKWAGVGDVNFGLFTLVWDRILGTYCFDPDRRFSTEDLGMAAKPRYPSGYLAQLAEPFRSSGACSAGQADNDRSVPLEPSRSEPL</sequence>
<evidence type="ECO:0000256" key="5">
    <source>
        <dbReference type="SAM" id="MobiDB-lite"/>
    </source>
</evidence>
<dbReference type="Pfam" id="PF04116">
    <property type="entry name" value="FA_hydroxylase"/>
    <property type="match status" value="1"/>
</dbReference>
<evidence type="ECO:0000259" key="7">
    <source>
        <dbReference type="Pfam" id="PF04116"/>
    </source>
</evidence>
<evidence type="ECO:0000256" key="1">
    <source>
        <dbReference type="ARBA" id="ARBA00004370"/>
    </source>
</evidence>
<feature type="transmembrane region" description="Helical" evidence="6">
    <location>
        <begin position="102"/>
        <end position="125"/>
    </location>
</feature>
<proteinExistence type="predicted"/>
<dbReference type="GO" id="GO:0008610">
    <property type="term" value="P:lipid biosynthetic process"/>
    <property type="evidence" value="ECO:0007669"/>
    <property type="project" value="InterPro"/>
</dbReference>
<accession>A0A6G3WVP0</accession>
<organism evidence="8">
    <name type="scientific">Streptomyces sp. SID7499</name>
    <dbReference type="NCBI Taxonomy" id="2706086"/>
    <lineage>
        <taxon>Bacteria</taxon>
        <taxon>Bacillati</taxon>
        <taxon>Actinomycetota</taxon>
        <taxon>Actinomycetes</taxon>
        <taxon>Kitasatosporales</taxon>
        <taxon>Streptomycetaceae</taxon>
        <taxon>Streptomyces</taxon>
    </lineage>
</organism>
<evidence type="ECO:0000256" key="3">
    <source>
        <dbReference type="ARBA" id="ARBA00022989"/>
    </source>
</evidence>
<comment type="caution">
    <text evidence="8">The sequence shown here is derived from an EMBL/GenBank/DDBJ whole genome shotgun (WGS) entry which is preliminary data.</text>
</comment>
<dbReference type="EMBL" id="JAAGMN010002457">
    <property type="protein sequence ID" value="NEE09492.1"/>
    <property type="molecule type" value="Genomic_DNA"/>
</dbReference>
<dbReference type="GO" id="GO:0005506">
    <property type="term" value="F:iron ion binding"/>
    <property type="evidence" value="ECO:0007669"/>
    <property type="project" value="InterPro"/>
</dbReference>